<comment type="cofactor">
    <cofactor evidence="1 14">
        <name>heme</name>
        <dbReference type="ChEBI" id="CHEBI:30413"/>
    </cofactor>
</comment>
<evidence type="ECO:0000256" key="4">
    <source>
        <dbReference type="ARBA" id="ARBA00004406"/>
    </source>
</evidence>
<dbReference type="GO" id="GO:0020037">
    <property type="term" value="F:heme binding"/>
    <property type="evidence" value="ECO:0007669"/>
    <property type="project" value="InterPro"/>
</dbReference>
<dbReference type="GO" id="GO:0004497">
    <property type="term" value="F:monooxygenase activity"/>
    <property type="evidence" value="ECO:0007669"/>
    <property type="project" value="UniProtKB-KW"/>
</dbReference>
<keyword evidence="7 14" id="KW-0479">Metal-binding</keyword>
<dbReference type="OrthoDB" id="1470350at2759"/>
<comment type="caution">
    <text evidence="17">The sequence shown here is derived from an EMBL/GenBank/DDBJ whole genome shotgun (WGS) entry which is preliminary data.</text>
</comment>
<dbReference type="GO" id="GO:0005789">
    <property type="term" value="C:endoplasmic reticulum membrane"/>
    <property type="evidence" value="ECO:0007669"/>
    <property type="project" value="UniProtKB-SubCell"/>
</dbReference>
<dbReference type="Proteomes" id="UP000801492">
    <property type="component" value="Unassembled WGS sequence"/>
</dbReference>
<comment type="subcellular location">
    <subcellularLocation>
        <location evidence="4">Endoplasmic reticulum membrane</location>
        <topology evidence="4">Peripheral membrane protein</topology>
    </subcellularLocation>
    <subcellularLocation>
        <location evidence="3">Microsome membrane</location>
        <topology evidence="3">Peripheral membrane protein</topology>
    </subcellularLocation>
</comment>
<evidence type="ECO:0000313" key="17">
    <source>
        <dbReference type="EMBL" id="KAF2885094.1"/>
    </source>
</evidence>
<name>A0A8K0CF89_IGNLU</name>
<evidence type="ECO:0000256" key="9">
    <source>
        <dbReference type="ARBA" id="ARBA00022848"/>
    </source>
</evidence>
<keyword evidence="10 15" id="KW-0560">Oxidoreductase</keyword>
<dbReference type="InterPro" id="IPR050196">
    <property type="entry name" value="Cytochrome_P450_Monoox"/>
</dbReference>
<evidence type="ECO:0000256" key="14">
    <source>
        <dbReference type="PIRSR" id="PIRSR602401-1"/>
    </source>
</evidence>
<evidence type="ECO:0000256" key="7">
    <source>
        <dbReference type="ARBA" id="ARBA00022723"/>
    </source>
</evidence>
<evidence type="ECO:0000256" key="15">
    <source>
        <dbReference type="RuleBase" id="RU000461"/>
    </source>
</evidence>
<comment type="similarity">
    <text evidence="5 15">Belongs to the cytochrome P450 family.</text>
</comment>
<evidence type="ECO:0000256" key="10">
    <source>
        <dbReference type="ARBA" id="ARBA00023002"/>
    </source>
</evidence>
<dbReference type="GO" id="GO:0016705">
    <property type="term" value="F:oxidoreductase activity, acting on paired donors, with incorporation or reduction of molecular oxygen"/>
    <property type="evidence" value="ECO:0007669"/>
    <property type="project" value="InterPro"/>
</dbReference>
<organism evidence="17 18">
    <name type="scientific">Ignelater luminosus</name>
    <name type="common">Cucubano</name>
    <name type="synonym">Pyrophorus luminosus</name>
    <dbReference type="NCBI Taxonomy" id="2038154"/>
    <lineage>
        <taxon>Eukaryota</taxon>
        <taxon>Metazoa</taxon>
        <taxon>Ecdysozoa</taxon>
        <taxon>Arthropoda</taxon>
        <taxon>Hexapoda</taxon>
        <taxon>Insecta</taxon>
        <taxon>Pterygota</taxon>
        <taxon>Neoptera</taxon>
        <taxon>Endopterygota</taxon>
        <taxon>Coleoptera</taxon>
        <taxon>Polyphaga</taxon>
        <taxon>Elateriformia</taxon>
        <taxon>Elateroidea</taxon>
        <taxon>Elateridae</taxon>
        <taxon>Agrypninae</taxon>
        <taxon>Pyrophorini</taxon>
        <taxon>Ignelater</taxon>
    </lineage>
</organism>
<keyword evidence="16" id="KW-0812">Transmembrane</keyword>
<dbReference type="EMBL" id="VTPC01090039">
    <property type="protein sequence ID" value="KAF2885094.1"/>
    <property type="molecule type" value="Genomic_DNA"/>
</dbReference>
<evidence type="ECO:0000256" key="8">
    <source>
        <dbReference type="ARBA" id="ARBA00022824"/>
    </source>
</evidence>
<keyword evidence="18" id="KW-1185">Reference proteome</keyword>
<keyword evidence="13 16" id="KW-0472">Membrane</keyword>
<evidence type="ECO:0000256" key="16">
    <source>
        <dbReference type="SAM" id="Phobius"/>
    </source>
</evidence>
<dbReference type="PROSITE" id="PS00086">
    <property type="entry name" value="CYTOCHROME_P450"/>
    <property type="match status" value="1"/>
</dbReference>
<keyword evidence="12 15" id="KW-0503">Monooxygenase</keyword>
<dbReference type="InterPro" id="IPR036396">
    <property type="entry name" value="Cyt_P450_sf"/>
</dbReference>
<comment type="function">
    <text evidence="2">May be involved in the metabolism of insect hormones and in the breakdown of synthetic insecticides.</text>
</comment>
<dbReference type="SUPFAM" id="SSF48264">
    <property type="entry name" value="Cytochrome P450"/>
    <property type="match status" value="1"/>
</dbReference>
<evidence type="ECO:0000256" key="1">
    <source>
        <dbReference type="ARBA" id="ARBA00001971"/>
    </source>
</evidence>
<dbReference type="Pfam" id="PF00067">
    <property type="entry name" value="p450"/>
    <property type="match status" value="1"/>
</dbReference>
<feature type="binding site" description="axial binding residue" evidence="14">
    <location>
        <position position="468"/>
    </location>
    <ligand>
        <name>heme</name>
        <dbReference type="ChEBI" id="CHEBI:30413"/>
    </ligand>
    <ligandPart>
        <name>Fe</name>
        <dbReference type="ChEBI" id="CHEBI:18248"/>
    </ligandPart>
</feature>
<protein>
    <recommendedName>
        <fullName evidence="19">Cytochrome P450</fullName>
    </recommendedName>
</protein>
<evidence type="ECO:0000256" key="12">
    <source>
        <dbReference type="ARBA" id="ARBA00023033"/>
    </source>
</evidence>
<evidence type="ECO:0000256" key="5">
    <source>
        <dbReference type="ARBA" id="ARBA00010617"/>
    </source>
</evidence>
<evidence type="ECO:0000256" key="6">
    <source>
        <dbReference type="ARBA" id="ARBA00022617"/>
    </source>
</evidence>
<dbReference type="InterPro" id="IPR017972">
    <property type="entry name" value="Cyt_P450_CS"/>
</dbReference>
<dbReference type="Gene3D" id="1.10.630.10">
    <property type="entry name" value="Cytochrome P450"/>
    <property type="match status" value="1"/>
</dbReference>
<dbReference type="PRINTS" id="PR00385">
    <property type="entry name" value="P450"/>
</dbReference>
<keyword evidence="16" id="KW-1133">Transmembrane helix</keyword>
<keyword evidence="8" id="KW-0256">Endoplasmic reticulum</keyword>
<evidence type="ECO:0000313" key="18">
    <source>
        <dbReference type="Proteomes" id="UP000801492"/>
    </source>
</evidence>
<evidence type="ECO:0000256" key="2">
    <source>
        <dbReference type="ARBA" id="ARBA00003690"/>
    </source>
</evidence>
<dbReference type="GO" id="GO:0005506">
    <property type="term" value="F:iron ion binding"/>
    <property type="evidence" value="ECO:0007669"/>
    <property type="project" value="InterPro"/>
</dbReference>
<sequence>MKEIATKILKDSKLITVLNKNVFDTLLIILVFTLIVWYAQYHWKRKKLYAFAAKRNGPFALPFIGNALHFAGSNHDILSNALKIANSYDSPVRVWLGQKLFFAISKPHQLEVIMNSPNALEKDELYKHAEAIGGTGLFTASVPKWKRHRKIIMPTFNQKILDDFVEVFCEESQILVKQLEKVVGKGTFNVFHYVSRCTLDIICETAMGVTVDAQTTDSDYVKWANRAMEIMFTRMFVIWYHYDFIFNLTSLAKEYADVAKKLHDFTGAVVKERRMAYQQKMKESKERPEALFEEEPKTRKTFLQQLIELSEAGANFTDEELREEVDTFMIAGSDTTASMNSFVFIMLGMFSEIQDKVYEEVMDVLGSDRPVECKDLIKFVYLERVIKETMRLFPVGPLLVRAITEDIELDNAVIPAGSSVVMFIMALHLDPEIWPNPKKFNPDRFLPEEVAKRHPYSWLPFSGGPRNCVGPKYAMMAMKALIATVIRKYRFSTEYKTIDDIKLKADLMLKPVDGYKLAVELRE</sequence>
<dbReference type="AlphaFoldDB" id="A0A8K0CF89"/>
<proteinExistence type="inferred from homology"/>
<reference evidence="17" key="1">
    <citation type="submission" date="2019-08" db="EMBL/GenBank/DDBJ databases">
        <title>The genome of the North American firefly Photinus pyralis.</title>
        <authorList>
            <consortium name="Photinus pyralis genome working group"/>
            <person name="Fallon T.R."/>
            <person name="Sander Lower S.E."/>
            <person name="Weng J.-K."/>
        </authorList>
    </citation>
    <scope>NUCLEOTIDE SEQUENCE</scope>
    <source>
        <strain evidence="17">TRF0915ILg1</strain>
        <tissue evidence="17">Whole body</tissue>
    </source>
</reference>
<dbReference type="PANTHER" id="PTHR24291:SF189">
    <property type="entry name" value="CYTOCHROME P450 4C3-RELATED"/>
    <property type="match status" value="1"/>
</dbReference>
<dbReference type="PRINTS" id="PR00463">
    <property type="entry name" value="EP450I"/>
</dbReference>
<dbReference type="PANTHER" id="PTHR24291">
    <property type="entry name" value="CYTOCHROME P450 FAMILY 4"/>
    <property type="match status" value="1"/>
</dbReference>
<accession>A0A8K0CF89</accession>
<evidence type="ECO:0000256" key="3">
    <source>
        <dbReference type="ARBA" id="ARBA00004174"/>
    </source>
</evidence>
<dbReference type="InterPro" id="IPR001128">
    <property type="entry name" value="Cyt_P450"/>
</dbReference>
<evidence type="ECO:0008006" key="19">
    <source>
        <dbReference type="Google" id="ProtNLM"/>
    </source>
</evidence>
<feature type="transmembrane region" description="Helical" evidence="16">
    <location>
        <begin position="21"/>
        <end position="39"/>
    </location>
</feature>
<dbReference type="CDD" id="cd20628">
    <property type="entry name" value="CYP4"/>
    <property type="match status" value="1"/>
</dbReference>
<keyword evidence="6 14" id="KW-0349">Heme</keyword>
<evidence type="ECO:0000256" key="13">
    <source>
        <dbReference type="ARBA" id="ARBA00023136"/>
    </source>
</evidence>
<evidence type="ECO:0000256" key="11">
    <source>
        <dbReference type="ARBA" id="ARBA00023004"/>
    </source>
</evidence>
<keyword evidence="11 14" id="KW-0408">Iron</keyword>
<gene>
    <name evidence="17" type="ORF">ILUMI_21097</name>
</gene>
<dbReference type="InterPro" id="IPR002401">
    <property type="entry name" value="Cyt_P450_E_grp-I"/>
</dbReference>
<keyword evidence="9" id="KW-0492">Microsome</keyword>